<sequence length="524" mass="58897">MSASRYLFVVKNPESETFSKSDALESKSIQHHVQISSIHQKKSAGQTKDKSLQALPFIEVKPATTGKLGRFPKGGSLRSSKTPGQATEQLVNPQLGCRCFVVSRTHCPIHAIPRVPVHEGSIIDPFASTRVSIDRQAHTLLQYFVQVSHPRTWDSEVQKDNSYTFARDAETLVRESFEHEVHFYRLLASMASQMQHFDQLNEDESAADSLATRAITTVRKYLQTDPPIVQRLVFDIHELAVVEFYRYQLESARVHPSAVKALLPHIGGIESTDPSLREWIVIGDGFLAAELSAKPLFPASCFDPGDILLDEQTVVTAGSPTGQFLKNPNYHDLIPAKMMGILRDIVTAVPVHERSALETRDSGRSPAILHWLHLRTTALRHRLLELETNDDRVDALRTALVSWIFLVMTGTGRQRTCKVLSAKLRSSLQTTFGKASWDKYEDLLLWMLLTGAMCSSTVDRIWFYTAIRKLQSHQGPAHQTALFSQDLVDLYKHFFYVKKVQGAMLQTCMTELNAFSPFANLVNS</sequence>
<protein>
    <submittedName>
        <fullName evidence="1">Uncharacterized protein</fullName>
    </submittedName>
</protein>
<gene>
    <name evidence="1" type="ORF">H2200_011325</name>
</gene>
<dbReference type="PANTHER" id="PTHR37540">
    <property type="entry name" value="TRANSCRIPTION FACTOR (ACR-2), PUTATIVE-RELATED-RELATED"/>
    <property type="match status" value="1"/>
</dbReference>
<evidence type="ECO:0000313" key="1">
    <source>
        <dbReference type="EMBL" id="KAJ9604489.1"/>
    </source>
</evidence>
<accession>A0AA39CDQ5</accession>
<organism evidence="1 2">
    <name type="scientific">Cladophialophora chaetospira</name>
    <dbReference type="NCBI Taxonomy" id="386627"/>
    <lineage>
        <taxon>Eukaryota</taxon>
        <taxon>Fungi</taxon>
        <taxon>Dikarya</taxon>
        <taxon>Ascomycota</taxon>
        <taxon>Pezizomycotina</taxon>
        <taxon>Eurotiomycetes</taxon>
        <taxon>Chaetothyriomycetidae</taxon>
        <taxon>Chaetothyriales</taxon>
        <taxon>Herpotrichiellaceae</taxon>
        <taxon>Cladophialophora</taxon>
    </lineage>
</organism>
<reference evidence="1" key="1">
    <citation type="submission" date="2022-10" db="EMBL/GenBank/DDBJ databases">
        <title>Culturing micro-colonial fungi from biological soil crusts in the Mojave desert and describing Neophaeococcomyces mojavensis, and introducing the new genera and species Taxawa tesnikishii.</title>
        <authorList>
            <person name="Kurbessoian T."/>
            <person name="Stajich J.E."/>
        </authorList>
    </citation>
    <scope>NUCLEOTIDE SEQUENCE</scope>
    <source>
        <strain evidence="1">TK_41</strain>
    </source>
</reference>
<keyword evidence="2" id="KW-1185">Reference proteome</keyword>
<dbReference type="AlphaFoldDB" id="A0AA39CDQ5"/>
<dbReference type="Proteomes" id="UP001172673">
    <property type="component" value="Unassembled WGS sequence"/>
</dbReference>
<dbReference type="PANTHER" id="PTHR37540:SF5">
    <property type="entry name" value="TRANSCRIPTION FACTOR DOMAIN-CONTAINING PROTEIN"/>
    <property type="match status" value="1"/>
</dbReference>
<proteinExistence type="predicted"/>
<name>A0AA39CDQ5_9EURO</name>
<evidence type="ECO:0000313" key="2">
    <source>
        <dbReference type="Proteomes" id="UP001172673"/>
    </source>
</evidence>
<comment type="caution">
    <text evidence="1">The sequence shown here is derived from an EMBL/GenBank/DDBJ whole genome shotgun (WGS) entry which is preliminary data.</text>
</comment>
<dbReference type="EMBL" id="JAPDRK010000019">
    <property type="protein sequence ID" value="KAJ9604489.1"/>
    <property type="molecule type" value="Genomic_DNA"/>
</dbReference>